<dbReference type="GO" id="GO:0042998">
    <property type="term" value="P:positive regulation of Golgi to plasma membrane protein transport"/>
    <property type="evidence" value="ECO:0007669"/>
    <property type="project" value="InterPro"/>
</dbReference>
<evidence type="ECO:0000256" key="2">
    <source>
        <dbReference type="SAM" id="Phobius"/>
    </source>
</evidence>
<dbReference type="PANTHER" id="PTHR28581">
    <property type="entry name" value="CONSORTIN"/>
    <property type="match status" value="1"/>
</dbReference>
<sequence>LRGSTSNALMDDSEFPPNDLQIDSKDSLTANYRVESLASHLFPSADENENQLDSDGNEVLTGSSIAMGRQDKGEQDNINNNENMDSGDCTPSCKESETERRSVNVHMDPQLEEKSITEKQPGGKRSPRSKRSSSKKSKVCKLCVSNRGTAAIKEENTLITHADSVQAEGAVEAKENFHPKEQNQMLQSLFSLLREEVEQMDSKILPLCLHQIAETYFQEEEYEKAMKFIQLERLYHERLLANLSSIQEQWERKWKTAVPSPVTTLRNSAKELSGQELEKLTRVCSLHLQPQASKNKLLAAENTWESGCLPQLTESKNLKEREAAAFKSGTETCPGIGPKKEDKQLSTVSPAENKTERQIEAGSLWVAAGKDHMEEQHCSAESTLEPHTQSTGTVGRPSSGCLSSGDAGKDNNLQLRERQLSKDAEKTERAGEPGVKLPLEPMVDASVLTDGDYMPTDLVPSDKNVQADRNLLRSKCAAGSSEIASAQFGNSDLKQQQIQPDDDDDEKSSRDRTASDVCSGCHKVSEHESTAHSQVFKEIQRAAGQEEKVNNEEQEDLFLRFLNGNVIDTEESILENQEDLDTVPDVSPERASYNSLEALSLDDSFSSLDELARRIEIAEIAPAEGLVSILKKRDDRDGKTISQVQQRQTKRRVRFQEMEDTLDQDEVSGGSCILLILLCIATVFLSIGGTALYCTFGDMESPVCTDFAANMDFYYTQILQRMEELKHWIAFS</sequence>
<dbReference type="Proteomes" id="UP000543364">
    <property type="component" value="Unassembled WGS sequence"/>
</dbReference>
<comment type="caution">
    <text evidence="5">The sequence shown here is derived from an EMBL/GenBank/DDBJ whole genome shotgun (WGS) entry which is preliminary data.</text>
</comment>
<keyword evidence="6" id="KW-1185">Reference proteome</keyword>
<feature type="domain" description="Consortin N-terminal" evidence="4">
    <location>
        <begin position="201"/>
        <end position="252"/>
    </location>
</feature>
<dbReference type="EMBL" id="VZRE01007907">
    <property type="protein sequence ID" value="NWU11459.1"/>
    <property type="molecule type" value="Genomic_DNA"/>
</dbReference>
<name>A0A7K5U8G2_CEPOR</name>
<feature type="non-terminal residue" evidence="5">
    <location>
        <position position="1"/>
    </location>
</feature>
<reference evidence="5 6" key="1">
    <citation type="submission" date="2019-09" db="EMBL/GenBank/DDBJ databases">
        <title>Bird 10,000 Genomes (B10K) Project - Family phase.</title>
        <authorList>
            <person name="Zhang G."/>
        </authorList>
    </citation>
    <scope>NUCLEOTIDE SEQUENCE [LARGE SCALE GENOMIC DNA]</scope>
    <source>
        <strain evidence="5">B10K-DU-001-01</strain>
        <tissue evidence="5">Muscle</tissue>
    </source>
</reference>
<keyword evidence="2" id="KW-0472">Membrane</keyword>
<dbReference type="GO" id="GO:0005886">
    <property type="term" value="C:plasma membrane"/>
    <property type="evidence" value="ECO:0007669"/>
    <property type="project" value="TreeGrafter"/>
</dbReference>
<feature type="non-terminal residue" evidence="5">
    <location>
        <position position="732"/>
    </location>
</feature>
<proteinExistence type="predicted"/>
<dbReference type="PANTHER" id="PTHR28581:SF1">
    <property type="entry name" value="CONSORTIN"/>
    <property type="match status" value="1"/>
</dbReference>
<feature type="region of interest" description="Disordered" evidence="1">
    <location>
        <begin position="1"/>
        <end position="23"/>
    </location>
</feature>
<feature type="domain" description="Consortin C-terminal" evidence="3">
    <location>
        <begin position="619"/>
        <end position="729"/>
    </location>
</feature>
<evidence type="ECO:0000313" key="6">
    <source>
        <dbReference type="Proteomes" id="UP000543364"/>
    </source>
</evidence>
<evidence type="ECO:0000259" key="4">
    <source>
        <dbReference type="Pfam" id="PF22883"/>
    </source>
</evidence>
<gene>
    <name evidence="5" type="primary">Cnst</name>
    <name evidence="5" type="ORF">CEPORN_R02467</name>
</gene>
<keyword evidence="2" id="KW-1133">Transmembrane helix</keyword>
<protein>
    <submittedName>
        <fullName evidence="5">CNST protein</fullName>
    </submittedName>
</protein>
<accession>A0A7K5U8G2</accession>
<dbReference type="InterPro" id="IPR054132">
    <property type="entry name" value="Consortin_N"/>
</dbReference>
<dbReference type="InterPro" id="IPR042318">
    <property type="entry name" value="Consortin"/>
</dbReference>
<dbReference type="InterPro" id="IPR028129">
    <property type="entry name" value="Consortin_C"/>
</dbReference>
<dbReference type="Pfam" id="PF15281">
    <property type="entry name" value="Consortin_C"/>
    <property type="match status" value="1"/>
</dbReference>
<feature type="region of interest" description="Disordered" evidence="1">
    <location>
        <begin position="487"/>
        <end position="520"/>
    </location>
</feature>
<feature type="region of interest" description="Disordered" evidence="1">
    <location>
        <begin position="42"/>
        <end position="137"/>
    </location>
</feature>
<feature type="region of interest" description="Disordered" evidence="1">
    <location>
        <begin position="325"/>
        <end position="359"/>
    </location>
</feature>
<dbReference type="GO" id="GO:0030133">
    <property type="term" value="C:transport vesicle"/>
    <property type="evidence" value="ECO:0007669"/>
    <property type="project" value="TreeGrafter"/>
</dbReference>
<evidence type="ECO:0000313" key="5">
    <source>
        <dbReference type="EMBL" id="NWU11459.1"/>
    </source>
</evidence>
<dbReference type="GO" id="GO:0005802">
    <property type="term" value="C:trans-Golgi network"/>
    <property type="evidence" value="ECO:0007669"/>
    <property type="project" value="InterPro"/>
</dbReference>
<feature type="transmembrane region" description="Helical" evidence="2">
    <location>
        <begin position="673"/>
        <end position="693"/>
    </location>
</feature>
<keyword evidence="2" id="KW-0812">Transmembrane</keyword>
<feature type="region of interest" description="Disordered" evidence="1">
    <location>
        <begin position="371"/>
        <end position="413"/>
    </location>
</feature>
<dbReference type="GO" id="GO:0071253">
    <property type="term" value="F:connexin binding"/>
    <property type="evidence" value="ECO:0007669"/>
    <property type="project" value="InterPro"/>
</dbReference>
<feature type="compositionally biased region" description="Acidic residues" evidence="1">
    <location>
        <begin position="46"/>
        <end position="56"/>
    </location>
</feature>
<feature type="compositionally biased region" description="Basic residues" evidence="1">
    <location>
        <begin position="125"/>
        <end position="137"/>
    </location>
</feature>
<dbReference type="Pfam" id="PF22883">
    <property type="entry name" value="Consortin_N"/>
    <property type="match status" value="1"/>
</dbReference>
<dbReference type="AlphaFoldDB" id="A0A7K5U8G2"/>
<feature type="compositionally biased region" description="Polar residues" evidence="1">
    <location>
        <begin position="379"/>
        <end position="393"/>
    </location>
</feature>
<organism evidence="5 6">
    <name type="scientific">Cephalopterus ornatus</name>
    <name type="common">Amazonian umbrellabird</name>
    <dbReference type="NCBI Taxonomy" id="114276"/>
    <lineage>
        <taxon>Eukaryota</taxon>
        <taxon>Metazoa</taxon>
        <taxon>Chordata</taxon>
        <taxon>Craniata</taxon>
        <taxon>Vertebrata</taxon>
        <taxon>Euteleostomi</taxon>
        <taxon>Archelosauria</taxon>
        <taxon>Archosauria</taxon>
        <taxon>Dinosauria</taxon>
        <taxon>Saurischia</taxon>
        <taxon>Theropoda</taxon>
        <taxon>Coelurosauria</taxon>
        <taxon>Aves</taxon>
        <taxon>Neognathae</taxon>
        <taxon>Neoaves</taxon>
        <taxon>Telluraves</taxon>
        <taxon>Australaves</taxon>
        <taxon>Passeriformes</taxon>
        <taxon>Cotingidae</taxon>
        <taxon>Cephalopterus</taxon>
    </lineage>
</organism>
<evidence type="ECO:0000256" key="1">
    <source>
        <dbReference type="SAM" id="MobiDB-lite"/>
    </source>
</evidence>
<evidence type="ECO:0000259" key="3">
    <source>
        <dbReference type="Pfam" id="PF15281"/>
    </source>
</evidence>